<organism evidence="12 13">
    <name type="scientific">Syphacia muris</name>
    <dbReference type="NCBI Taxonomy" id="451379"/>
    <lineage>
        <taxon>Eukaryota</taxon>
        <taxon>Metazoa</taxon>
        <taxon>Ecdysozoa</taxon>
        <taxon>Nematoda</taxon>
        <taxon>Chromadorea</taxon>
        <taxon>Rhabditida</taxon>
        <taxon>Spirurina</taxon>
        <taxon>Oxyuridomorpha</taxon>
        <taxon>Oxyuroidea</taxon>
        <taxon>Oxyuridae</taxon>
        <taxon>Syphacia</taxon>
    </lineage>
</organism>
<keyword evidence="2" id="KW-0813">Transport</keyword>
<dbReference type="AlphaFoldDB" id="A0A0N5AW79"/>
<protein>
    <submittedName>
        <fullName evidence="13">SMP-LTD domain-containing protein</fullName>
    </submittedName>
</protein>
<evidence type="ECO:0000256" key="5">
    <source>
        <dbReference type="ARBA" id="ARBA00022989"/>
    </source>
</evidence>
<dbReference type="PROSITE" id="PS51847">
    <property type="entry name" value="SMP"/>
    <property type="match status" value="1"/>
</dbReference>
<dbReference type="GO" id="GO:0006869">
    <property type="term" value="P:lipid transport"/>
    <property type="evidence" value="ECO:0007669"/>
    <property type="project" value="UniProtKB-KW"/>
</dbReference>
<feature type="transmembrane region" description="Helical" evidence="10">
    <location>
        <begin position="30"/>
        <end position="63"/>
    </location>
</feature>
<keyword evidence="3 10" id="KW-0812">Transmembrane</keyword>
<sequence>LRYFFCFLSKLIVFVFRFYQLPFLQHRIAIFIALASFTLFFPGFLIGVLWGLYIAVVSFLFFFVSEPVSLTEQFSYIANNNDVLTHPLSEEDEKWEGIVYKGWMNELRGRYDSATYHVNNTQTVLVRLQNHILRISRPERTVLKHSFHVDPTLTEPEPTIIGQSIFDLTGAKVSLRPKRLAARRWWSRKYPIHIRFPSVRSELSTIDSVMQRSQSFQQTDRVSDSSSNIIDNDELKYATGSAQFAKRNRSFSGTTEFRRHKRIKRTGTSLILFVRTAREKERWFHRFFERSSSVPSVSQLFNGSVEDFEYLRYINNKLAFRIMSEVMRNVPEKKEQLSGIVYMDLGRKKWEKGVTAGDELVLAANAIAARIFFDFCRDAYWCSRVKNKIQSKLATIHLPYYIETLELSNLDLGNVTPEIASIYSPQLDDWGLWVDFDLKYRGRIHLVLETKVNLIKLRDGFQRVDAKKKASKLTSSIRAHHYSDEELPESPESSPDEDFGSKTEKVSSTKERTGKKILSIVDKIASSKYFQGASQLKPVKKMMEGISSTRLMLNVFVTCVEGTMTINLPPPPSDRLWYAFRQPPNVSIRAVPQVGDRSVDLGTVSDWIESKLQLLIEKFIVCPNMDDIIVPVMSGNQLLRSGYNQ</sequence>
<dbReference type="InterPro" id="IPR031468">
    <property type="entry name" value="SMP_LBD"/>
</dbReference>
<evidence type="ECO:0000259" key="11">
    <source>
        <dbReference type="PROSITE" id="PS51847"/>
    </source>
</evidence>
<dbReference type="Proteomes" id="UP000046393">
    <property type="component" value="Unplaced"/>
</dbReference>
<keyword evidence="5 10" id="KW-1133">Transmembrane helix</keyword>
<evidence type="ECO:0000256" key="4">
    <source>
        <dbReference type="ARBA" id="ARBA00022824"/>
    </source>
</evidence>
<feature type="compositionally biased region" description="Acidic residues" evidence="9">
    <location>
        <begin position="485"/>
        <end position="498"/>
    </location>
</feature>
<evidence type="ECO:0000256" key="10">
    <source>
        <dbReference type="SAM" id="Phobius"/>
    </source>
</evidence>
<evidence type="ECO:0000256" key="7">
    <source>
        <dbReference type="ARBA" id="ARBA00023121"/>
    </source>
</evidence>
<reference evidence="13" key="1">
    <citation type="submission" date="2017-02" db="UniProtKB">
        <authorList>
            <consortium name="WormBaseParasite"/>
        </authorList>
    </citation>
    <scope>IDENTIFICATION</scope>
</reference>
<evidence type="ECO:0000256" key="1">
    <source>
        <dbReference type="ARBA" id="ARBA00004586"/>
    </source>
</evidence>
<feature type="compositionally biased region" description="Basic and acidic residues" evidence="9">
    <location>
        <begin position="499"/>
        <end position="510"/>
    </location>
</feature>
<dbReference type="PANTHER" id="PTHR13466:SF0">
    <property type="entry name" value="SMP-LTD DOMAIN-CONTAINING PROTEIN"/>
    <property type="match status" value="1"/>
</dbReference>
<keyword evidence="7" id="KW-0446">Lipid-binding</keyword>
<evidence type="ECO:0000256" key="2">
    <source>
        <dbReference type="ARBA" id="ARBA00022448"/>
    </source>
</evidence>
<name>A0A0N5AW79_9BILA</name>
<keyword evidence="6" id="KW-0445">Lipid transport</keyword>
<evidence type="ECO:0000313" key="13">
    <source>
        <dbReference type="WBParaSite" id="SMUV_0000916901-mRNA-1"/>
    </source>
</evidence>
<feature type="region of interest" description="Disordered" evidence="9">
    <location>
        <begin position="481"/>
        <end position="510"/>
    </location>
</feature>
<feature type="domain" description="SMP-LTD" evidence="11">
    <location>
        <begin position="365"/>
        <end position="631"/>
    </location>
</feature>
<dbReference type="WBParaSite" id="SMUV_0000916901-mRNA-1">
    <property type="protein sequence ID" value="SMUV_0000916901-mRNA-1"/>
    <property type="gene ID" value="SMUV_0000916901"/>
</dbReference>
<evidence type="ECO:0000256" key="9">
    <source>
        <dbReference type="SAM" id="MobiDB-lite"/>
    </source>
</evidence>
<keyword evidence="4" id="KW-0256">Endoplasmic reticulum</keyword>
<dbReference type="PANTHER" id="PTHR13466">
    <property type="entry name" value="TEX2 PROTEIN-RELATED"/>
    <property type="match status" value="1"/>
</dbReference>
<keyword evidence="8 10" id="KW-0472">Membrane</keyword>
<evidence type="ECO:0000313" key="12">
    <source>
        <dbReference type="Proteomes" id="UP000046393"/>
    </source>
</evidence>
<evidence type="ECO:0000256" key="3">
    <source>
        <dbReference type="ARBA" id="ARBA00022692"/>
    </source>
</evidence>
<evidence type="ECO:0000256" key="6">
    <source>
        <dbReference type="ARBA" id="ARBA00023055"/>
    </source>
</evidence>
<evidence type="ECO:0000256" key="8">
    <source>
        <dbReference type="ARBA" id="ARBA00023136"/>
    </source>
</evidence>
<comment type="subcellular location">
    <subcellularLocation>
        <location evidence="1">Endoplasmic reticulum membrane</location>
    </subcellularLocation>
</comment>
<dbReference type="GO" id="GO:0008289">
    <property type="term" value="F:lipid binding"/>
    <property type="evidence" value="ECO:0007669"/>
    <property type="project" value="UniProtKB-KW"/>
</dbReference>
<keyword evidence="12" id="KW-1185">Reference proteome</keyword>
<dbReference type="GO" id="GO:0005789">
    <property type="term" value="C:endoplasmic reticulum membrane"/>
    <property type="evidence" value="ECO:0007669"/>
    <property type="project" value="UniProtKB-SubCell"/>
</dbReference>
<dbReference type="CDD" id="cd21675">
    <property type="entry name" value="SMP_TEX2"/>
    <property type="match status" value="1"/>
</dbReference>
<accession>A0A0N5AW79</accession>
<dbReference type="STRING" id="451379.A0A0N5AW79"/>
<proteinExistence type="predicted"/>